<evidence type="ECO:0000313" key="4">
    <source>
        <dbReference type="Proteomes" id="UP000288711"/>
    </source>
</evidence>
<accession>K1DWP4</accession>
<dbReference type="Proteomes" id="UP000004474">
    <property type="component" value="Unassembled WGS sequence"/>
</dbReference>
<name>K1DWP4_9MICO</name>
<dbReference type="EMBL" id="PIPF01000001">
    <property type="protein sequence ID" value="RWU85461.1"/>
    <property type="molecule type" value="Genomic_DNA"/>
</dbReference>
<proteinExistence type="predicted"/>
<reference evidence="2 4" key="1">
    <citation type="journal article" date="2009" name="Int. J. Syst. Evol. Microbiol.">
        <title>Janibacter hoylei sp. nov., Bacillus isronensis sp. nov. and Bacillus aryabhattai sp. nov., isolated from cryotubes used for collecting air from the upper atmosphere.</title>
        <authorList>
            <person name="Shivaji S."/>
            <person name="Chaturvedi P."/>
            <person name="Begum Z."/>
            <person name="Pindi P.K."/>
            <person name="Manorama R."/>
            <person name="Padmanaban D.A."/>
            <person name="Shouche Y.S."/>
            <person name="Pawar S."/>
            <person name="Vaishampayan P."/>
            <person name="Dutt C.B."/>
            <person name="Datta G.N."/>
            <person name="Manchanda R.K."/>
            <person name="Rao U.R."/>
            <person name="Bhargava P.M."/>
            <person name="Narlikar J.V."/>
        </authorList>
    </citation>
    <scope>NUCLEOTIDE SEQUENCE [LARGE SCALE GENOMIC DNA]</scope>
    <source>
        <strain evidence="2 4">PVAS-1</strain>
    </source>
</reference>
<evidence type="ECO:0000313" key="1">
    <source>
        <dbReference type="EMBL" id="EKA60749.1"/>
    </source>
</evidence>
<dbReference type="PATRIC" id="fig|1210046.3.peg.2153"/>
<dbReference type="AlphaFoldDB" id="K1DWP4"/>
<evidence type="ECO:0000313" key="3">
    <source>
        <dbReference type="Proteomes" id="UP000004474"/>
    </source>
</evidence>
<reference evidence="1 3" key="2">
    <citation type="journal article" date="2012" name="J. Bacteriol.">
        <title>Genome Sequence of Janibacter hoylei MTCC8307, Isolated from the Stratospheric Air.</title>
        <authorList>
            <person name="Pawar S.P."/>
            <person name="Dhotre D.P."/>
            <person name="Shetty S.A."/>
            <person name="Chowdhury S.P."/>
            <person name="Chaudhari B.L."/>
            <person name="Shouche Y.S."/>
        </authorList>
    </citation>
    <scope>NUCLEOTIDE SEQUENCE [LARGE SCALE GENOMIC DNA]</scope>
    <source>
        <strain evidence="1 3">PVAS-1</strain>
    </source>
</reference>
<dbReference type="Proteomes" id="UP000288711">
    <property type="component" value="Unassembled WGS sequence"/>
</dbReference>
<dbReference type="STRING" id="1210046.B277_11240"/>
<dbReference type="RefSeq" id="WP_007928115.1">
    <property type="nucleotide sequence ID" value="NZ_ALWX01000049.1"/>
</dbReference>
<organism evidence="1 3">
    <name type="scientific">Janibacter hoylei PVAS-1</name>
    <dbReference type="NCBI Taxonomy" id="1210046"/>
    <lineage>
        <taxon>Bacteria</taxon>
        <taxon>Bacillati</taxon>
        <taxon>Actinomycetota</taxon>
        <taxon>Actinomycetes</taxon>
        <taxon>Micrococcales</taxon>
        <taxon>Intrasporangiaceae</taxon>
        <taxon>Janibacter</taxon>
    </lineage>
</organism>
<comment type="caution">
    <text evidence="1">The sequence shown here is derived from an EMBL/GenBank/DDBJ whole genome shotgun (WGS) entry which is preliminary data.</text>
</comment>
<dbReference type="EMBL" id="ALWX01000049">
    <property type="protein sequence ID" value="EKA60749.1"/>
    <property type="molecule type" value="Genomic_DNA"/>
</dbReference>
<keyword evidence="4" id="KW-1185">Reference proteome</keyword>
<sequence length="101" mass="10893">MTTTSTDEAVVVAYYPPTPHQRAARVEVTCPFGCVELTPTGRPKKNGRARRHLHGIGPAGAVPDLGSRVSHCPSTLGQTYFLVDRNNLVPARLEVAEEMPA</sequence>
<gene>
    <name evidence="1" type="ORF">B277_11240</name>
    <name evidence="2" type="ORF">CWN80_00230</name>
</gene>
<reference evidence="2" key="3">
    <citation type="submission" date="2017-11" db="EMBL/GenBank/DDBJ databases">
        <authorList>
            <person name="Seuylemezian A."/>
            <person name="Cooper K."/>
            <person name="Vaishampayan P."/>
        </authorList>
    </citation>
    <scope>NUCLEOTIDE SEQUENCE</scope>
    <source>
        <strain evidence="2">PVAS-1</strain>
    </source>
</reference>
<evidence type="ECO:0000313" key="2">
    <source>
        <dbReference type="EMBL" id="RWU85461.1"/>
    </source>
</evidence>
<protein>
    <submittedName>
        <fullName evidence="1">Uncharacterized protein</fullName>
    </submittedName>
</protein>